<name>A0ABS2KZH4_9NOCA</name>
<comment type="catalytic activity">
    <reaction evidence="6">
        <text>L-threonyl-[protein] + ATP = 3-O-(5'-adenylyl)-L-threonyl-[protein] + diphosphate</text>
        <dbReference type="Rhea" id="RHEA:54292"/>
        <dbReference type="Rhea" id="RHEA-COMP:11060"/>
        <dbReference type="Rhea" id="RHEA-COMP:13847"/>
        <dbReference type="ChEBI" id="CHEBI:30013"/>
        <dbReference type="ChEBI" id="CHEBI:30616"/>
        <dbReference type="ChEBI" id="CHEBI:33019"/>
        <dbReference type="ChEBI" id="CHEBI:138113"/>
        <dbReference type="EC" id="2.7.7.108"/>
    </reaction>
</comment>
<gene>
    <name evidence="9" type="ORF">JOE42_003934</name>
</gene>
<keyword evidence="10" id="KW-1185">Reference proteome</keyword>
<evidence type="ECO:0000256" key="4">
    <source>
        <dbReference type="ARBA" id="ARBA00022840"/>
    </source>
</evidence>
<dbReference type="PANTHER" id="PTHR39560">
    <property type="entry name" value="PROTEIN ADENYLYLTRANSFERASE FIC-RELATED"/>
    <property type="match status" value="1"/>
</dbReference>
<evidence type="ECO:0000259" key="8">
    <source>
        <dbReference type="PROSITE" id="PS51459"/>
    </source>
</evidence>
<dbReference type="EC" id="2.7.7.108" evidence="5"/>
<dbReference type="InterPro" id="IPR003812">
    <property type="entry name" value="Fido"/>
</dbReference>
<keyword evidence="1" id="KW-0808">Transferase</keyword>
<protein>
    <recommendedName>
        <fullName evidence="5">protein adenylyltransferase</fullName>
        <ecNumber evidence="5">2.7.7.108</ecNumber>
    </recommendedName>
</protein>
<keyword evidence="2" id="KW-0548">Nucleotidyltransferase</keyword>
<feature type="domain" description="Fido" evidence="8">
    <location>
        <begin position="128"/>
        <end position="270"/>
    </location>
</feature>
<organism evidence="9 10">
    <name type="scientific">Rhodococcoides corynebacterioides</name>
    <dbReference type="NCBI Taxonomy" id="53972"/>
    <lineage>
        <taxon>Bacteria</taxon>
        <taxon>Bacillati</taxon>
        <taxon>Actinomycetota</taxon>
        <taxon>Actinomycetes</taxon>
        <taxon>Mycobacteriales</taxon>
        <taxon>Nocardiaceae</taxon>
        <taxon>Rhodococcoides</taxon>
    </lineage>
</organism>
<evidence type="ECO:0000256" key="6">
    <source>
        <dbReference type="ARBA" id="ARBA00047939"/>
    </source>
</evidence>
<evidence type="ECO:0000256" key="5">
    <source>
        <dbReference type="ARBA" id="ARBA00034531"/>
    </source>
</evidence>
<dbReference type="Pfam" id="PF02661">
    <property type="entry name" value="Fic"/>
    <property type="match status" value="1"/>
</dbReference>
<evidence type="ECO:0000256" key="2">
    <source>
        <dbReference type="ARBA" id="ARBA00022695"/>
    </source>
</evidence>
<dbReference type="EMBL" id="JAFBBK010000001">
    <property type="protein sequence ID" value="MBM7417201.1"/>
    <property type="molecule type" value="Genomic_DNA"/>
</dbReference>
<dbReference type="RefSeq" id="WP_204869838.1">
    <property type="nucleotide sequence ID" value="NZ_JAFBBK010000001.1"/>
</dbReference>
<evidence type="ECO:0000256" key="3">
    <source>
        <dbReference type="ARBA" id="ARBA00022741"/>
    </source>
</evidence>
<evidence type="ECO:0000256" key="1">
    <source>
        <dbReference type="ARBA" id="ARBA00022679"/>
    </source>
</evidence>
<dbReference type="PROSITE" id="PS51459">
    <property type="entry name" value="FIDO"/>
    <property type="match status" value="1"/>
</dbReference>
<keyword evidence="4" id="KW-0067">ATP-binding</keyword>
<accession>A0ABS2KZH4</accession>
<evidence type="ECO:0000313" key="9">
    <source>
        <dbReference type="EMBL" id="MBM7417201.1"/>
    </source>
</evidence>
<dbReference type="Proteomes" id="UP000703038">
    <property type="component" value="Unassembled WGS sequence"/>
</dbReference>
<sequence length="274" mass="30155">MRPSEEHPDTFAGLTPEQRHAVDQAVAAERLEGWRPTPADLALLVAECRGESVLPSVREGLIGDGPTRESRWAALRPRRTPYLLPGSTTLRNVLGIVDAAELHRAESILTALRLVRCHTGRADLGGAVGVHRLLSVHRYVFQDVYVWAGDVRTVELSKNGTAFARCSVVWDGLMSVHETILDADWTAADRGELAYLLSRTYADLNQVHPFREGNGRAATMLLHLLVAPTGFRLDLTDVERRDWIAASQDSAPFRQAGAPSARPFLPLFLRALSA</sequence>
<dbReference type="PANTHER" id="PTHR39560:SF1">
    <property type="entry name" value="PROTEIN ADENYLYLTRANSFERASE FIC-RELATED"/>
    <property type="match status" value="1"/>
</dbReference>
<comment type="catalytic activity">
    <reaction evidence="7">
        <text>L-tyrosyl-[protein] + ATP = O-(5'-adenylyl)-L-tyrosyl-[protein] + diphosphate</text>
        <dbReference type="Rhea" id="RHEA:54288"/>
        <dbReference type="Rhea" id="RHEA-COMP:10136"/>
        <dbReference type="Rhea" id="RHEA-COMP:13846"/>
        <dbReference type="ChEBI" id="CHEBI:30616"/>
        <dbReference type="ChEBI" id="CHEBI:33019"/>
        <dbReference type="ChEBI" id="CHEBI:46858"/>
        <dbReference type="ChEBI" id="CHEBI:83624"/>
        <dbReference type="EC" id="2.7.7.108"/>
    </reaction>
</comment>
<evidence type="ECO:0000256" key="7">
    <source>
        <dbReference type="ARBA" id="ARBA00048696"/>
    </source>
</evidence>
<dbReference type="InterPro" id="IPR036597">
    <property type="entry name" value="Fido-like_dom_sf"/>
</dbReference>
<keyword evidence="3" id="KW-0547">Nucleotide-binding</keyword>
<dbReference type="SUPFAM" id="SSF140931">
    <property type="entry name" value="Fic-like"/>
    <property type="match status" value="1"/>
</dbReference>
<comment type="caution">
    <text evidence="9">The sequence shown here is derived from an EMBL/GenBank/DDBJ whole genome shotgun (WGS) entry which is preliminary data.</text>
</comment>
<dbReference type="Gene3D" id="1.10.3290.10">
    <property type="entry name" value="Fido-like domain"/>
    <property type="match status" value="1"/>
</dbReference>
<evidence type="ECO:0000313" key="10">
    <source>
        <dbReference type="Proteomes" id="UP000703038"/>
    </source>
</evidence>
<reference evidence="9 10" key="1">
    <citation type="submission" date="2021-01" db="EMBL/GenBank/DDBJ databases">
        <title>Genomics of switchgrass bacterial isolates.</title>
        <authorList>
            <person name="Shade A."/>
        </authorList>
    </citation>
    <scope>NUCLEOTIDE SEQUENCE [LARGE SCALE GENOMIC DNA]</scope>
    <source>
        <strain evidence="9 10">PvP111</strain>
    </source>
</reference>
<proteinExistence type="predicted"/>